<dbReference type="InterPro" id="IPR004827">
    <property type="entry name" value="bZIP"/>
</dbReference>
<dbReference type="AlphaFoldDB" id="W9SEV7"/>
<dbReference type="Pfam" id="PF00170">
    <property type="entry name" value="bZIP_1"/>
    <property type="match status" value="1"/>
</dbReference>
<dbReference type="CDD" id="cd14702">
    <property type="entry name" value="bZIP_plant_GBF1"/>
    <property type="match status" value="1"/>
</dbReference>
<dbReference type="SUPFAM" id="SSF57959">
    <property type="entry name" value="Leucine zipper domain"/>
    <property type="match status" value="1"/>
</dbReference>
<dbReference type="GO" id="GO:0046982">
    <property type="term" value="F:protein heterodimerization activity"/>
    <property type="evidence" value="ECO:0007669"/>
    <property type="project" value="UniProtKB-ARBA"/>
</dbReference>
<name>W9SEV7_9ROSA</name>
<keyword evidence="6" id="KW-0175">Coiled coil</keyword>
<dbReference type="PROSITE" id="PS50217">
    <property type="entry name" value="BZIP"/>
    <property type="match status" value="1"/>
</dbReference>
<feature type="domain" description="BZIP" evidence="7">
    <location>
        <begin position="51"/>
        <end position="101"/>
    </location>
</feature>
<evidence type="ECO:0000259" key="7">
    <source>
        <dbReference type="PROSITE" id="PS50217"/>
    </source>
</evidence>
<dbReference type="SMART" id="SM00338">
    <property type="entry name" value="BRLZ"/>
    <property type="match status" value="1"/>
</dbReference>
<sequence length="139" mass="16034">MFFSEEEAVQCSVFESGLTVEELLSLLEPGNSNNSQNSGSDGSSRAVYSVVERKHRRMISNRESARRSRWRKKRHLEDLTDQLNRLKQENRELKNRLGLLTHRCHVACRENDLLSAEFLALSSRLSDLCRILVAMQSQQ</sequence>
<dbReference type="OrthoDB" id="551672at2759"/>
<keyword evidence="3" id="KW-0238">DNA-binding</keyword>
<dbReference type="GO" id="GO:0045893">
    <property type="term" value="P:positive regulation of DNA-templated transcription"/>
    <property type="evidence" value="ECO:0007669"/>
    <property type="project" value="TreeGrafter"/>
</dbReference>
<accession>W9SEV7</accession>
<dbReference type="GO" id="GO:0003700">
    <property type="term" value="F:DNA-binding transcription factor activity"/>
    <property type="evidence" value="ECO:0007669"/>
    <property type="project" value="InterPro"/>
</dbReference>
<dbReference type="EMBL" id="KE346063">
    <property type="protein sequence ID" value="EXC25266.1"/>
    <property type="molecule type" value="Genomic_DNA"/>
</dbReference>
<evidence type="ECO:0000313" key="9">
    <source>
        <dbReference type="Proteomes" id="UP000030645"/>
    </source>
</evidence>
<evidence type="ECO:0000256" key="5">
    <source>
        <dbReference type="ARBA" id="ARBA00023242"/>
    </source>
</evidence>
<evidence type="ECO:0000256" key="6">
    <source>
        <dbReference type="SAM" id="Coils"/>
    </source>
</evidence>
<dbReference type="eggNOG" id="ENOG502S218">
    <property type="taxonomic scope" value="Eukaryota"/>
</dbReference>
<keyword evidence="5" id="KW-0539">Nucleus</keyword>
<dbReference type="GO" id="GO:0000976">
    <property type="term" value="F:transcription cis-regulatory region binding"/>
    <property type="evidence" value="ECO:0007669"/>
    <property type="project" value="TreeGrafter"/>
</dbReference>
<feature type="coiled-coil region" evidence="6">
    <location>
        <begin position="69"/>
        <end position="103"/>
    </location>
</feature>
<protein>
    <submittedName>
        <fullName evidence="8">Protein ABSCISIC ACID-INSENSITIVE 5</fullName>
    </submittedName>
</protein>
<dbReference type="GO" id="GO:0005634">
    <property type="term" value="C:nucleus"/>
    <property type="evidence" value="ECO:0007669"/>
    <property type="project" value="UniProtKB-SubCell"/>
</dbReference>
<dbReference type="Gene3D" id="1.20.5.170">
    <property type="match status" value="1"/>
</dbReference>
<dbReference type="PANTHER" id="PTHR45764">
    <property type="entry name" value="BZIP TRANSCRIPTION FACTOR 44"/>
    <property type="match status" value="1"/>
</dbReference>
<evidence type="ECO:0000256" key="3">
    <source>
        <dbReference type="ARBA" id="ARBA00023125"/>
    </source>
</evidence>
<dbReference type="PANTHER" id="PTHR45764:SF52">
    <property type="entry name" value="BASIC LEUCINE ZIPPER 4"/>
    <property type="match status" value="1"/>
</dbReference>
<keyword evidence="9" id="KW-1185">Reference proteome</keyword>
<evidence type="ECO:0000256" key="4">
    <source>
        <dbReference type="ARBA" id="ARBA00023163"/>
    </source>
</evidence>
<dbReference type="Proteomes" id="UP000030645">
    <property type="component" value="Unassembled WGS sequence"/>
</dbReference>
<gene>
    <name evidence="8" type="ORF">L484_003754</name>
</gene>
<organism evidence="8 9">
    <name type="scientific">Morus notabilis</name>
    <dbReference type="NCBI Taxonomy" id="981085"/>
    <lineage>
        <taxon>Eukaryota</taxon>
        <taxon>Viridiplantae</taxon>
        <taxon>Streptophyta</taxon>
        <taxon>Embryophyta</taxon>
        <taxon>Tracheophyta</taxon>
        <taxon>Spermatophyta</taxon>
        <taxon>Magnoliopsida</taxon>
        <taxon>eudicotyledons</taxon>
        <taxon>Gunneridae</taxon>
        <taxon>Pentapetalae</taxon>
        <taxon>rosids</taxon>
        <taxon>fabids</taxon>
        <taxon>Rosales</taxon>
        <taxon>Moraceae</taxon>
        <taxon>Moreae</taxon>
        <taxon>Morus</taxon>
    </lineage>
</organism>
<keyword evidence="4" id="KW-0804">Transcription</keyword>
<evidence type="ECO:0000313" key="8">
    <source>
        <dbReference type="EMBL" id="EXC25266.1"/>
    </source>
</evidence>
<proteinExistence type="predicted"/>
<evidence type="ECO:0000256" key="1">
    <source>
        <dbReference type="ARBA" id="ARBA00004123"/>
    </source>
</evidence>
<comment type="subcellular location">
    <subcellularLocation>
        <location evidence="1">Nucleus</location>
    </subcellularLocation>
</comment>
<dbReference type="KEGG" id="mnt:21387278"/>
<reference evidence="9" key="1">
    <citation type="submission" date="2013-01" db="EMBL/GenBank/DDBJ databases">
        <title>Draft Genome Sequence of a Mulberry Tree, Morus notabilis C.K. Schneid.</title>
        <authorList>
            <person name="He N."/>
            <person name="Zhao S."/>
        </authorList>
    </citation>
    <scope>NUCLEOTIDE SEQUENCE</scope>
</reference>
<dbReference type="FunFam" id="1.20.5.170:FF:000020">
    <property type="entry name" value="BZIP transcription factor"/>
    <property type="match status" value="1"/>
</dbReference>
<keyword evidence="2" id="KW-0805">Transcription regulation</keyword>
<dbReference type="InterPro" id="IPR046347">
    <property type="entry name" value="bZIP_sf"/>
</dbReference>
<dbReference type="PROSITE" id="PS00036">
    <property type="entry name" value="BZIP_BASIC"/>
    <property type="match status" value="1"/>
</dbReference>
<evidence type="ECO:0000256" key="2">
    <source>
        <dbReference type="ARBA" id="ARBA00023015"/>
    </source>
</evidence>
<dbReference type="InterPro" id="IPR045314">
    <property type="entry name" value="bZIP_plant_GBF1"/>
</dbReference>